<accession>A0A0G0QZU0</accession>
<keyword evidence="6" id="KW-0812">Transmembrane</keyword>
<dbReference type="NCBIfam" id="TIGR00225">
    <property type="entry name" value="prc"/>
    <property type="match status" value="1"/>
</dbReference>
<proteinExistence type="inferred from homology"/>
<evidence type="ECO:0000256" key="6">
    <source>
        <dbReference type="SAM" id="Phobius"/>
    </source>
</evidence>
<dbReference type="EMBL" id="LBYA01000017">
    <property type="protein sequence ID" value="KKR42986.1"/>
    <property type="molecule type" value="Genomic_DNA"/>
</dbReference>
<dbReference type="InterPro" id="IPR004447">
    <property type="entry name" value="Peptidase_S41A"/>
</dbReference>
<dbReference type="GO" id="GO:0008236">
    <property type="term" value="F:serine-type peptidase activity"/>
    <property type="evidence" value="ECO:0007669"/>
    <property type="project" value="UniProtKB-KW"/>
</dbReference>
<dbReference type="Gene3D" id="3.90.226.10">
    <property type="entry name" value="2-enoyl-CoA Hydratase, Chain A, domain 1"/>
    <property type="match status" value="1"/>
</dbReference>
<feature type="transmembrane region" description="Helical" evidence="6">
    <location>
        <begin position="16"/>
        <end position="34"/>
    </location>
</feature>
<evidence type="ECO:0000256" key="2">
    <source>
        <dbReference type="ARBA" id="ARBA00022670"/>
    </source>
</evidence>
<dbReference type="Pfam" id="PF17820">
    <property type="entry name" value="PDZ_6"/>
    <property type="match status" value="1"/>
</dbReference>
<dbReference type="PANTHER" id="PTHR32060">
    <property type="entry name" value="TAIL-SPECIFIC PROTEASE"/>
    <property type="match status" value="1"/>
</dbReference>
<dbReference type="SUPFAM" id="SSF52096">
    <property type="entry name" value="ClpP/crotonase"/>
    <property type="match status" value="1"/>
</dbReference>
<feature type="domain" description="PDZ" evidence="7">
    <location>
        <begin position="120"/>
        <end position="188"/>
    </location>
</feature>
<dbReference type="GO" id="GO:0007165">
    <property type="term" value="P:signal transduction"/>
    <property type="evidence" value="ECO:0007669"/>
    <property type="project" value="TreeGrafter"/>
</dbReference>
<comment type="similarity">
    <text evidence="1 5">Belongs to the peptidase S41A family.</text>
</comment>
<evidence type="ECO:0000313" key="8">
    <source>
        <dbReference type="EMBL" id="KKR42986.1"/>
    </source>
</evidence>
<name>A0A0G0QZU0_9BACT</name>
<gene>
    <name evidence="8" type="ORF">UT76_C0017G0007</name>
</gene>
<evidence type="ECO:0000313" key="9">
    <source>
        <dbReference type="Proteomes" id="UP000034215"/>
    </source>
</evidence>
<dbReference type="SMART" id="SM00228">
    <property type="entry name" value="PDZ"/>
    <property type="match status" value="1"/>
</dbReference>
<dbReference type="Gene3D" id="2.30.42.10">
    <property type="match status" value="1"/>
</dbReference>
<evidence type="ECO:0000256" key="1">
    <source>
        <dbReference type="ARBA" id="ARBA00009179"/>
    </source>
</evidence>
<dbReference type="Gene3D" id="3.30.750.44">
    <property type="match status" value="1"/>
</dbReference>
<evidence type="ECO:0000259" key="7">
    <source>
        <dbReference type="PROSITE" id="PS50106"/>
    </source>
</evidence>
<keyword evidence="3 5" id="KW-0378">Hydrolase</keyword>
<comment type="caution">
    <text evidence="8">The sequence shown here is derived from an EMBL/GenBank/DDBJ whole genome shotgun (WGS) entry which is preliminary data.</text>
</comment>
<dbReference type="GO" id="GO:0004175">
    <property type="term" value="F:endopeptidase activity"/>
    <property type="evidence" value="ECO:0007669"/>
    <property type="project" value="TreeGrafter"/>
</dbReference>
<keyword evidence="6" id="KW-1133">Transmembrane helix</keyword>
<keyword evidence="6" id="KW-0472">Membrane</keyword>
<dbReference type="InterPro" id="IPR005151">
    <property type="entry name" value="Tail-specific_protease"/>
</dbReference>
<dbReference type="GO" id="GO:0006508">
    <property type="term" value="P:proteolysis"/>
    <property type="evidence" value="ECO:0007669"/>
    <property type="project" value="UniProtKB-KW"/>
</dbReference>
<protein>
    <submittedName>
        <fullName evidence="8">Carboxyl-terminal protease</fullName>
    </submittedName>
</protein>
<reference evidence="8 9" key="1">
    <citation type="journal article" date="2015" name="Nature">
        <title>rRNA introns, odd ribosomes, and small enigmatic genomes across a large radiation of phyla.</title>
        <authorList>
            <person name="Brown C.T."/>
            <person name="Hug L.A."/>
            <person name="Thomas B.C."/>
            <person name="Sharon I."/>
            <person name="Castelle C.J."/>
            <person name="Singh A."/>
            <person name="Wilkins M.J."/>
            <person name="Williams K.H."/>
            <person name="Banfield J.F."/>
        </authorList>
    </citation>
    <scope>NUCLEOTIDE SEQUENCE [LARGE SCALE GENOMIC DNA]</scope>
</reference>
<dbReference type="CDD" id="cd06782">
    <property type="entry name" value="cpPDZ_CPP-like"/>
    <property type="match status" value="1"/>
</dbReference>
<dbReference type="GO" id="GO:0030288">
    <property type="term" value="C:outer membrane-bounded periplasmic space"/>
    <property type="evidence" value="ECO:0007669"/>
    <property type="project" value="TreeGrafter"/>
</dbReference>
<dbReference type="SUPFAM" id="SSF50156">
    <property type="entry name" value="PDZ domain-like"/>
    <property type="match status" value="1"/>
</dbReference>
<sequence length="414" mass="44887">MYFMSAKLGFLKARKIILSIFILVGVFVGGYYLGVEGYRLQVTKALNVALDRRVPADKNVDFTLFWQVWDLMTQKYYDKSKLVPSQMINGAIEGMVSSVGDPYTTFLPPVQNKIINDNLSGSFSGVGIEIGYKEGHLAVIAPLPGTPAEKAGIKPGDYIVKITDKDKNIDVDSSNMTTSDAVTYIRGTVGTKVTLTLLREGVNSPIVVEIAREKIKVASVSLTWVGESSNIANIKVSEFGAETKSEWNKAVSEILAKNDTKGIIIDLRNNPGGYMQSAIDLASDFVPMNTVIVIQEEGNGSKKEYESNTLPRLEKYRVVVLINGGSASASEILSGALRDDKGVKLVGEKSFGKGTIQEPIDMTGGSGIHVTTAKWLTPKGTWVHDEGLTPDVEVTNPDGATEDLQLKAAIELFQ</sequence>
<dbReference type="Pfam" id="PF22694">
    <property type="entry name" value="CtpB_N-like"/>
    <property type="match status" value="1"/>
</dbReference>
<keyword evidence="4 5" id="KW-0720">Serine protease</keyword>
<dbReference type="InterPro" id="IPR036034">
    <property type="entry name" value="PDZ_sf"/>
</dbReference>
<dbReference type="AlphaFoldDB" id="A0A0G0QZU0"/>
<dbReference type="InterPro" id="IPR055210">
    <property type="entry name" value="CtpA/B_N"/>
</dbReference>
<dbReference type="Pfam" id="PF03572">
    <property type="entry name" value="Peptidase_S41"/>
    <property type="match status" value="1"/>
</dbReference>
<evidence type="ECO:0000256" key="5">
    <source>
        <dbReference type="RuleBase" id="RU004404"/>
    </source>
</evidence>
<dbReference type="InterPro" id="IPR001478">
    <property type="entry name" value="PDZ"/>
</dbReference>
<dbReference type="PANTHER" id="PTHR32060:SF30">
    <property type="entry name" value="CARBOXY-TERMINAL PROCESSING PROTEASE CTPA"/>
    <property type="match status" value="1"/>
</dbReference>
<evidence type="ECO:0000256" key="3">
    <source>
        <dbReference type="ARBA" id="ARBA00022801"/>
    </source>
</evidence>
<organism evidence="8 9">
    <name type="scientific">Candidatus Woesebacteria bacterium GW2011_GWB1_40_12</name>
    <dbReference type="NCBI Taxonomy" id="1618576"/>
    <lineage>
        <taxon>Bacteria</taxon>
        <taxon>Candidatus Woeseibacteriota</taxon>
    </lineage>
</organism>
<dbReference type="Proteomes" id="UP000034215">
    <property type="component" value="Unassembled WGS sequence"/>
</dbReference>
<dbReference type="SMART" id="SM00245">
    <property type="entry name" value="TSPc"/>
    <property type="match status" value="1"/>
</dbReference>
<dbReference type="FunFam" id="2.30.42.10:FF:000063">
    <property type="entry name" value="Peptidase, S41 family"/>
    <property type="match status" value="1"/>
</dbReference>
<dbReference type="InterPro" id="IPR041489">
    <property type="entry name" value="PDZ_6"/>
</dbReference>
<dbReference type="PROSITE" id="PS50106">
    <property type="entry name" value="PDZ"/>
    <property type="match status" value="1"/>
</dbReference>
<dbReference type="InterPro" id="IPR029045">
    <property type="entry name" value="ClpP/crotonase-like_dom_sf"/>
</dbReference>
<keyword evidence="2 5" id="KW-0645">Protease</keyword>
<dbReference type="CDD" id="cd07560">
    <property type="entry name" value="Peptidase_S41_CPP"/>
    <property type="match status" value="1"/>
</dbReference>
<evidence type="ECO:0000256" key="4">
    <source>
        <dbReference type="ARBA" id="ARBA00022825"/>
    </source>
</evidence>